<evidence type="ECO:0000259" key="2">
    <source>
        <dbReference type="PROSITE" id="PS50887"/>
    </source>
</evidence>
<dbReference type="InterPro" id="IPR029787">
    <property type="entry name" value="Nucleotide_cyclase"/>
</dbReference>
<feature type="transmembrane region" description="Helical" evidence="1">
    <location>
        <begin position="12"/>
        <end position="28"/>
    </location>
</feature>
<dbReference type="InterPro" id="IPR052163">
    <property type="entry name" value="DGC-Regulatory_Protein"/>
</dbReference>
<evidence type="ECO:0000313" key="4">
    <source>
        <dbReference type="Proteomes" id="UP000323257"/>
    </source>
</evidence>
<dbReference type="Gene3D" id="3.30.70.270">
    <property type="match status" value="1"/>
</dbReference>
<dbReference type="SMART" id="SM00267">
    <property type="entry name" value="GGDEF"/>
    <property type="match status" value="1"/>
</dbReference>
<reference evidence="3 4" key="1">
    <citation type="submission" date="2019-07" db="EMBL/GenBank/DDBJ databases">
        <title>Genomic Encyclopedia of Type Strains, Phase III (KMG-III): the genomes of soil and plant-associated and newly described type strains.</title>
        <authorList>
            <person name="Whitman W."/>
        </authorList>
    </citation>
    <scope>NUCLEOTIDE SEQUENCE [LARGE SCALE GENOMIC DNA]</scope>
    <source>
        <strain evidence="3 4">BL24</strain>
    </source>
</reference>
<feature type="transmembrane region" description="Helical" evidence="1">
    <location>
        <begin position="64"/>
        <end position="84"/>
    </location>
</feature>
<evidence type="ECO:0000256" key="1">
    <source>
        <dbReference type="SAM" id="Phobius"/>
    </source>
</evidence>
<comment type="caution">
    <text evidence="3">The sequence shown here is derived from an EMBL/GenBank/DDBJ whole genome shotgun (WGS) entry which is preliminary data.</text>
</comment>
<dbReference type="EMBL" id="VNHS01000001">
    <property type="protein sequence ID" value="TYP79838.1"/>
    <property type="molecule type" value="Genomic_DNA"/>
</dbReference>
<keyword evidence="1" id="KW-0812">Transmembrane</keyword>
<protein>
    <submittedName>
        <fullName evidence="3">Diguanylate cyclase (GGDEF)-like protein</fullName>
    </submittedName>
</protein>
<feature type="domain" description="GGDEF" evidence="2">
    <location>
        <begin position="373"/>
        <end position="505"/>
    </location>
</feature>
<feature type="transmembrane region" description="Helical" evidence="1">
    <location>
        <begin position="96"/>
        <end position="117"/>
    </location>
</feature>
<dbReference type="PANTHER" id="PTHR46663">
    <property type="entry name" value="DIGUANYLATE CYCLASE DGCT-RELATED"/>
    <property type="match status" value="1"/>
</dbReference>
<feature type="transmembrane region" description="Helical" evidence="1">
    <location>
        <begin position="231"/>
        <end position="251"/>
    </location>
</feature>
<feature type="transmembrane region" description="Helical" evidence="1">
    <location>
        <begin position="129"/>
        <end position="149"/>
    </location>
</feature>
<feature type="transmembrane region" description="Helical" evidence="1">
    <location>
        <begin position="199"/>
        <end position="219"/>
    </location>
</feature>
<dbReference type="SUPFAM" id="SSF55073">
    <property type="entry name" value="Nucleotide cyclase"/>
    <property type="match status" value="1"/>
</dbReference>
<feature type="transmembrane region" description="Helical" evidence="1">
    <location>
        <begin position="278"/>
        <end position="296"/>
    </location>
</feature>
<sequence length="505" mass="56417">MPLVPFRKPIQVAILAYLCFCVLIMALYPDSVSLKTVILMIPTVMAVFLAAVTTAYKTGYLRKFWMFITLGTASYSLANLIYYAGGWFDLPSAVSYAADILWNVQTIMFFAALMVLLIQEKNHFRGIRFMLDSFIMMTTLVTLSLEFIIVPNIEMMLENMTWLGIATNVVYPISDLGILFCILHALYSYRFVGRHESATVYFLIAGMVLFVVADAFYMYQLAVGTFIAGGWLDLVWDIGLLLIGSSGLYAFEKPVEEADAEEQPKSAMRSEVYNLRRATLPYAGFFFMVGLLVYQHELMNDGIFLGILAAMLLILFRQLSVVNENRLLMSKLQDVLQQTDYMANHDVLTNLPNRRMFKRELDAAVLTCDPLREQVAVLFIDLDRFKAVNDSLGHAAGDQLIFQVSQRLAEAAHGTCSVVSRLSGDEFTILLRRTNADQLRQTACRIVNALSAPFHIGSNEICTTGSVGGALSSPSGTTSEYLLKNADAAMYLAKQLGGNQYQLHE</sequence>
<feature type="transmembrane region" description="Helical" evidence="1">
    <location>
        <begin position="169"/>
        <end position="187"/>
    </location>
</feature>
<name>A0A5S5CNA3_9BACL</name>
<dbReference type="PROSITE" id="PS50887">
    <property type="entry name" value="GGDEF"/>
    <property type="match status" value="1"/>
</dbReference>
<dbReference type="NCBIfam" id="TIGR00254">
    <property type="entry name" value="GGDEF"/>
    <property type="match status" value="1"/>
</dbReference>
<dbReference type="AlphaFoldDB" id="A0A5S5CNA3"/>
<feature type="transmembrane region" description="Helical" evidence="1">
    <location>
        <begin position="302"/>
        <end position="322"/>
    </location>
</feature>
<evidence type="ECO:0000313" key="3">
    <source>
        <dbReference type="EMBL" id="TYP79838.1"/>
    </source>
</evidence>
<keyword evidence="1" id="KW-1133">Transmembrane helix</keyword>
<accession>A0A5S5CNA3</accession>
<organism evidence="3 4">
    <name type="scientific">Paenibacillus methanolicus</name>
    <dbReference type="NCBI Taxonomy" id="582686"/>
    <lineage>
        <taxon>Bacteria</taxon>
        <taxon>Bacillati</taxon>
        <taxon>Bacillota</taxon>
        <taxon>Bacilli</taxon>
        <taxon>Bacillales</taxon>
        <taxon>Paenibacillaceae</taxon>
        <taxon>Paenibacillus</taxon>
    </lineage>
</organism>
<keyword evidence="1" id="KW-0472">Membrane</keyword>
<keyword evidence="4" id="KW-1185">Reference proteome</keyword>
<feature type="transmembrane region" description="Helical" evidence="1">
    <location>
        <begin position="34"/>
        <end position="52"/>
    </location>
</feature>
<proteinExistence type="predicted"/>
<dbReference type="RefSeq" id="WP_187434018.1">
    <property type="nucleotide sequence ID" value="NZ_VNHS01000001.1"/>
</dbReference>
<dbReference type="CDD" id="cd01949">
    <property type="entry name" value="GGDEF"/>
    <property type="match status" value="1"/>
</dbReference>
<dbReference type="InterPro" id="IPR000160">
    <property type="entry name" value="GGDEF_dom"/>
</dbReference>
<dbReference type="InterPro" id="IPR043128">
    <property type="entry name" value="Rev_trsase/Diguanyl_cyclase"/>
</dbReference>
<dbReference type="PANTHER" id="PTHR46663:SF2">
    <property type="entry name" value="GGDEF DOMAIN-CONTAINING PROTEIN"/>
    <property type="match status" value="1"/>
</dbReference>
<dbReference type="Proteomes" id="UP000323257">
    <property type="component" value="Unassembled WGS sequence"/>
</dbReference>
<gene>
    <name evidence="3" type="ORF">BCM02_101959</name>
</gene>
<dbReference type="Pfam" id="PF00990">
    <property type="entry name" value="GGDEF"/>
    <property type="match status" value="1"/>
</dbReference>